<keyword evidence="2" id="KW-0805">Transcription regulation</keyword>
<dbReference type="InterPro" id="IPR005119">
    <property type="entry name" value="LysR_subst-bd"/>
</dbReference>
<dbReference type="InterPro" id="IPR050389">
    <property type="entry name" value="LysR-type_TF"/>
</dbReference>
<dbReference type="GO" id="GO:0003700">
    <property type="term" value="F:DNA-binding transcription factor activity"/>
    <property type="evidence" value="ECO:0007669"/>
    <property type="project" value="InterPro"/>
</dbReference>
<evidence type="ECO:0000256" key="2">
    <source>
        <dbReference type="ARBA" id="ARBA00023015"/>
    </source>
</evidence>
<evidence type="ECO:0000256" key="4">
    <source>
        <dbReference type="ARBA" id="ARBA00023163"/>
    </source>
</evidence>
<evidence type="ECO:0000313" key="7">
    <source>
        <dbReference type="Proteomes" id="UP000320085"/>
    </source>
</evidence>
<dbReference type="Gene3D" id="3.40.190.10">
    <property type="entry name" value="Periplasmic binding protein-like II"/>
    <property type="match status" value="2"/>
</dbReference>
<dbReference type="SUPFAM" id="SSF46785">
    <property type="entry name" value="Winged helix' DNA-binding domain"/>
    <property type="match status" value="1"/>
</dbReference>
<keyword evidence="4" id="KW-0804">Transcription</keyword>
<evidence type="ECO:0000256" key="3">
    <source>
        <dbReference type="ARBA" id="ARBA00023125"/>
    </source>
</evidence>
<dbReference type="PROSITE" id="PS50931">
    <property type="entry name" value="HTH_LYSR"/>
    <property type="match status" value="1"/>
</dbReference>
<evidence type="ECO:0000259" key="5">
    <source>
        <dbReference type="PROSITE" id="PS50931"/>
    </source>
</evidence>
<dbReference type="EMBL" id="VFQF01000002">
    <property type="protein sequence ID" value="TQN46420.1"/>
    <property type="molecule type" value="Genomic_DNA"/>
</dbReference>
<dbReference type="InterPro" id="IPR036390">
    <property type="entry name" value="WH_DNA-bd_sf"/>
</dbReference>
<organism evidence="6 7">
    <name type="scientific">Humibacillus xanthopallidus</name>
    <dbReference type="NCBI Taxonomy" id="412689"/>
    <lineage>
        <taxon>Bacteria</taxon>
        <taxon>Bacillati</taxon>
        <taxon>Actinomycetota</taxon>
        <taxon>Actinomycetes</taxon>
        <taxon>Micrococcales</taxon>
        <taxon>Intrasporangiaceae</taxon>
        <taxon>Humibacillus</taxon>
    </lineage>
</organism>
<comment type="similarity">
    <text evidence="1">Belongs to the LysR transcriptional regulatory family.</text>
</comment>
<dbReference type="PANTHER" id="PTHR30118">
    <property type="entry name" value="HTH-TYPE TRANSCRIPTIONAL REGULATOR LEUO-RELATED"/>
    <property type="match status" value="1"/>
</dbReference>
<gene>
    <name evidence="6" type="ORF">FHX52_3144</name>
</gene>
<dbReference type="InterPro" id="IPR036388">
    <property type="entry name" value="WH-like_DNA-bd_sf"/>
</dbReference>
<evidence type="ECO:0000256" key="1">
    <source>
        <dbReference type="ARBA" id="ARBA00009437"/>
    </source>
</evidence>
<dbReference type="PANTHER" id="PTHR30118:SF15">
    <property type="entry name" value="TRANSCRIPTIONAL REGULATORY PROTEIN"/>
    <property type="match status" value="1"/>
</dbReference>
<proteinExistence type="inferred from homology"/>
<sequence>MDALDRLDWNLVPALNALLVERNVSRAARRLGISQPAASGALARLRRTFEDDLLVRGHNEYTLTPLAQRLLPLTRQAVAAARDVVGNARSFEAAASTREFVIVSTEYGQMLIGSVLGKAVARAAPHIRLKFLSPWTSTTPPSEWLSTVDGWLAPRDIFVDMPSTGLLPDRWVLVVADDNDRVDDDGLGVEDVGRLTWVVPTVPRDPHPWTRRLHAYGVDLKPSVVTQSFGSVPHLVAGSPHVGIVQERLAAPLARTLGLRVLALPWDMGALSLTLWWHPNREHDAAHCWLRQQVADSMAHVAAHGVATDR</sequence>
<evidence type="ECO:0000313" key="6">
    <source>
        <dbReference type="EMBL" id="TQN46420.1"/>
    </source>
</evidence>
<dbReference type="PRINTS" id="PR00039">
    <property type="entry name" value="HTHLYSR"/>
</dbReference>
<dbReference type="RefSeq" id="WP_141823224.1">
    <property type="nucleotide sequence ID" value="NZ_BAAAQC010000012.1"/>
</dbReference>
<protein>
    <submittedName>
        <fullName evidence="6">DNA-binding transcriptional LysR family regulator</fullName>
    </submittedName>
</protein>
<dbReference type="Proteomes" id="UP000320085">
    <property type="component" value="Unassembled WGS sequence"/>
</dbReference>
<dbReference type="Pfam" id="PF00126">
    <property type="entry name" value="HTH_1"/>
    <property type="match status" value="1"/>
</dbReference>
<comment type="caution">
    <text evidence="6">The sequence shown here is derived from an EMBL/GenBank/DDBJ whole genome shotgun (WGS) entry which is preliminary data.</text>
</comment>
<dbReference type="Pfam" id="PF03466">
    <property type="entry name" value="LysR_substrate"/>
    <property type="match status" value="1"/>
</dbReference>
<accession>A0A543PQR9</accession>
<dbReference type="SUPFAM" id="SSF53850">
    <property type="entry name" value="Periplasmic binding protein-like II"/>
    <property type="match status" value="1"/>
</dbReference>
<dbReference type="OrthoDB" id="8717159at2"/>
<dbReference type="GO" id="GO:0003677">
    <property type="term" value="F:DNA binding"/>
    <property type="evidence" value="ECO:0007669"/>
    <property type="project" value="UniProtKB-KW"/>
</dbReference>
<name>A0A543PQR9_9MICO</name>
<dbReference type="InterPro" id="IPR000847">
    <property type="entry name" value="LysR_HTH_N"/>
</dbReference>
<reference evidence="6 7" key="1">
    <citation type="submission" date="2019-06" db="EMBL/GenBank/DDBJ databases">
        <title>Sequencing the genomes of 1000 actinobacteria strains.</title>
        <authorList>
            <person name="Klenk H.-P."/>
        </authorList>
    </citation>
    <scope>NUCLEOTIDE SEQUENCE [LARGE SCALE GENOMIC DNA]</scope>
    <source>
        <strain evidence="6 7">DSM 21776</strain>
    </source>
</reference>
<dbReference type="Gene3D" id="1.10.10.10">
    <property type="entry name" value="Winged helix-like DNA-binding domain superfamily/Winged helix DNA-binding domain"/>
    <property type="match status" value="1"/>
</dbReference>
<feature type="domain" description="HTH lysR-type" evidence="5">
    <location>
        <begin position="7"/>
        <end position="64"/>
    </location>
</feature>
<keyword evidence="3 6" id="KW-0238">DNA-binding</keyword>
<dbReference type="AlphaFoldDB" id="A0A543PQR9"/>